<feature type="compositionally biased region" description="Basic and acidic residues" evidence="1">
    <location>
        <begin position="101"/>
        <end position="112"/>
    </location>
</feature>
<feature type="region of interest" description="Disordered" evidence="1">
    <location>
        <begin position="1"/>
        <end position="238"/>
    </location>
</feature>
<dbReference type="AlphaFoldDB" id="A0AA39YGT0"/>
<dbReference type="Proteomes" id="UP001174936">
    <property type="component" value="Unassembled WGS sequence"/>
</dbReference>
<organism evidence="2 3">
    <name type="scientific">Cercophora newfieldiana</name>
    <dbReference type="NCBI Taxonomy" id="92897"/>
    <lineage>
        <taxon>Eukaryota</taxon>
        <taxon>Fungi</taxon>
        <taxon>Dikarya</taxon>
        <taxon>Ascomycota</taxon>
        <taxon>Pezizomycotina</taxon>
        <taxon>Sordariomycetes</taxon>
        <taxon>Sordariomycetidae</taxon>
        <taxon>Sordariales</taxon>
        <taxon>Lasiosphaeriaceae</taxon>
        <taxon>Cercophora</taxon>
    </lineage>
</organism>
<sequence>MVSSMPAVVDLTVSDSDDEEPAAFNTSQRQKPAPVETTGDTIHVCTGAPSAPPDIPQPGSGELRPKAVNPLRRSGCRVVQRAPSRSRLALAFLDHPTPTHVRSEMGGSRREAPSPAPQGAKLKPMLNQTKPRSMSWSSQSTFSQQTQRLERLSRQSECPQYDRLAQPPRKSTSTSQHLSMPLRRKPAIVSEGPSRAPAEPPKVREREKEDTLPKPSVLSSLRARFQRRVKGPEDEDKR</sequence>
<gene>
    <name evidence="2" type="ORF">B0T16DRAFT_74699</name>
</gene>
<evidence type="ECO:0000313" key="2">
    <source>
        <dbReference type="EMBL" id="KAK0651221.1"/>
    </source>
</evidence>
<dbReference type="EMBL" id="JAULSV010000002">
    <property type="protein sequence ID" value="KAK0651221.1"/>
    <property type="molecule type" value="Genomic_DNA"/>
</dbReference>
<protein>
    <submittedName>
        <fullName evidence="2">Uncharacterized protein</fullName>
    </submittedName>
</protein>
<reference evidence="2" key="1">
    <citation type="submission" date="2023-06" db="EMBL/GenBank/DDBJ databases">
        <title>Genome-scale phylogeny and comparative genomics of the fungal order Sordariales.</title>
        <authorList>
            <consortium name="Lawrence Berkeley National Laboratory"/>
            <person name="Hensen N."/>
            <person name="Bonometti L."/>
            <person name="Westerberg I."/>
            <person name="Brannstrom I.O."/>
            <person name="Guillou S."/>
            <person name="Cros-Aarteil S."/>
            <person name="Calhoun S."/>
            <person name="Haridas S."/>
            <person name="Kuo A."/>
            <person name="Mondo S."/>
            <person name="Pangilinan J."/>
            <person name="Riley R."/>
            <person name="Labutti K."/>
            <person name="Andreopoulos B."/>
            <person name="Lipzen A."/>
            <person name="Chen C."/>
            <person name="Yanf M."/>
            <person name="Daum C."/>
            <person name="Ng V."/>
            <person name="Clum A."/>
            <person name="Steindorff A."/>
            <person name="Ohm R."/>
            <person name="Martin F."/>
            <person name="Silar P."/>
            <person name="Natvig D."/>
            <person name="Lalanne C."/>
            <person name="Gautier V."/>
            <person name="Ament-Velasquez S.L."/>
            <person name="Kruys A."/>
            <person name="Hutchinson M.I."/>
            <person name="Powell A.J."/>
            <person name="Barry K."/>
            <person name="Miller A.N."/>
            <person name="Grigoriev I.V."/>
            <person name="Debuchy R."/>
            <person name="Gladieux P."/>
            <person name="Thoren M.H."/>
            <person name="Johannesson H."/>
        </authorList>
    </citation>
    <scope>NUCLEOTIDE SEQUENCE</scope>
    <source>
        <strain evidence="2">SMH2532-1</strain>
    </source>
</reference>
<feature type="compositionally biased region" description="Basic and acidic residues" evidence="1">
    <location>
        <begin position="201"/>
        <end position="212"/>
    </location>
</feature>
<evidence type="ECO:0000256" key="1">
    <source>
        <dbReference type="SAM" id="MobiDB-lite"/>
    </source>
</evidence>
<comment type="caution">
    <text evidence="2">The sequence shown here is derived from an EMBL/GenBank/DDBJ whole genome shotgun (WGS) entry which is preliminary data.</text>
</comment>
<proteinExistence type="predicted"/>
<keyword evidence="3" id="KW-1185">Reference proteome</keyword>
<feature type="compositionally biased region" description="Low complexity" evidence="1">
    <location>
        <begin position="133"/>
        <end position="147"/>
    </location>
</feature>
<evidence type="ECO:0000313" key="3">
    <source>
        <dbReference type="Proteomes" id="UP001174936"/>
    </source>
</evidence>
<name>A0AA39YGT0_9PEZI</name>
<accession>A0AA39YGT0</accession>
<feature type="compositionally biased region" description="Polar residues" evidence="1">
    <location>
        <begin position="169"/>
        <end position="178"/>
    </location>
</feature>